<dbReference type="GO" id="GO:0030942">
    <property type="term" value="F:endoplasmic reticulum signal peptide binding"/>
    <property type="evidence" value="ECO:0007669"/>
    <property type="project" value="UniProtKB-UniRule"/>
</dbReference>
<evidence type="ECO:0000256" key="6">
    <source>
        <dbReference type="ARBA" id="ARBA00023274"/>
    </source>
</evidence>
<dbReference type="EMBL" id="DS480397">
    <property type="protein sequence ID" value="EDO17819.1"/>
    <property type="molecule type" value="Genomic_DNA"/>
</dbReference>
<dbReference type="HOGENOM" id="CLU_094309_3_0_1"/>
<dbReference type="PhylomeDB" id="A7TIM7"/>
<dbReference type="FunCoup" id="A7TIM7">
    <property type="interactions" value="79"/>
</dbReference>
<comment type="similarity">
    <text evidence="2 7">Belongs to the SRP14 family.</text>
</comment>
<proteinExistence type="inferred from homology"/>
<dbReference type="Gene3D" id="3.30.720.10">
    <property type="entry name" value="Signal recognition particle alu RNA binding heterodimer, srp9/1"/>
    <property type="match status" value="1"/>
</dbReference>
<sequence length="139" mass="15737">MSNAGVLSTQEFLVKLGEFFKIANEKHISVRMNVKRLVSYDPVEPATEHDSLNKPHYDVSKKAQTVTIDNEEISDKSYSILIRASYGSHKDKVKCSTVVSPDDLDKFWQEYSSVVRSNMNGLIKKKKKKASKGKKVTKN</sequence>
<dbReference type="InterPro" id="IPR009018">
    <property type="entry name" value="Signal_recog_particle_SRP9/14"/>
</dbReference>
<reference evidence="8 9" key="1">
    <citation type="journal article" date="2007" name="Proc. Natl. Acad. Sci. U.S.A.">
        <title>Independent sorting-out of thousands of duplicated gene pairs in two yeast species descended from a whole-genome duplication.</title>
        <authorList>
            <person name="Scannell D.R."/>
            <person name="Frank A.C."/>
            <person name="Conant G.C."/>
            <person name="Byrne K.P."/>
            <person name="Woolfit M."/>
            <person name="Wolfe K.H."/>
        </authorList>
    </citation>
    <scope>NUCLEOTIDE SEQUENCE [LARGE SCALE GENOMIC DNA]</scope>
    <source>
        <strain evidence="9">ATCC 22028 / DSM 70294 / BCRC 21397 / CBS 2163 / NBRC 10782 / NRRL Y-8283 / UCD 57-17</strain>
    </source>
</reference>
<dbReference type="GO" id="GO:0008312">
    <property type="term" value="F:7S RNA binding"/>
    <property type="evidence" value="ECO:0007669"/>
    <property type="project" value="UniProtKB-UniRule"/>
</dbReference>
<evidence type="ECO:0000256" key="2">
    <source>
        <dbReference type="ARBA" id="ARBA00010349"/>
    </source>
</evidence>
<evidence type="ECO:0000256" key="3">
    <source>
        <dbReference type="ARBA" id="ARBA00022490"/>
    </source>
</evidence>
<comment type="subcellular location">
    <subcellularLocation>
        <location evidence="1 7">Cytoplasm</location>
    </subcellularLocation>
</comment>
<gene>
    <name evidence="8" type="ORF">Kpol_1043p9</name>
</gene>
<evidence type="ECO:0000256" key="5">
    <source>
        <dbReference type="ARBA" id="ARBA00023135"/>
    </source>
</evidence>
<dbReference type="STRING" id="436907.A7TIM7"/>
<dbReference type="KEGG" id="vpo:Kpol_1043p9"/>
<dbReference type="InParanoid" id="A7TIM7"/>
<evidence type="ECO:0000256" key="4">
    <source>
        <dbReference type="ARBA" id="ARBA00022884"/>
    </source>
</evidence>
<dbReference type="InterPro" id="IPR003210">
    <property type="entry name" value="Signal_recog_particle_SRP14"/>
</dbReference>
<dbReference type="OMA" id="DKFWQDY"/>
<dbReference type="OrthoDB" id="19209at2759"/>
<dbReference type="SUPFAM" id="SSF54762">
    <property type="entry name" value="Signal recognition particle alu RNA binding heterodimer, SRP9/14"/>
    <property type="match status" value="1"/>
</dbReference>
<keyword evidence="9" id="KW-1185">Reference proteome</keyword>
<name>A7TIM7_VANPO</name>
<dbReference type="AlphaFoldDB" id="A7TIM7"/>
<dbReference type="eggNOG" id="KOG1761">
    <property type="taxonomic scope" value="Eukaryota"/>
</dbReference>
<evidence type="ECO:0000313" key="9">
    <source>
        <dbReference type="Proteomes" id="UP000000267"/>
    </source>
</evidence>
<evidence type="ECO:0000256" key="7">
    <source>
        <dbReference type="RuleBase" id="RU368100"/>
    </source>
</evidence>
<dbReference type="GO" id="GO:0006616">
    <property type="term" value="P:SRP-dependent cotranslational protein targeting to membrane, translocation"/>
    <property type="evidence" value="ECO:0007669"/>
    <property type="project" value="EnsemblFungi"/>
</dbReference>
<dbReference type="RefSeq" id="XP_001645677.1">
    <property type="nucleotide sequence ID" value="XM_001645627.1"/>
</dbReference>
<organism evidence="9">
    <name type="scientific">Vanderwaltozyma polyspora (strain ATCC 22028 / DSM 70294 / BCRC 21397 / CBS 2163 / NBRC 10782 / NRRL Y-8283 / UCD 57-17)</name>
    <name type="common">Kluyveromyces polysporus</name>
    <dbReference type="NCBI Taxonomy" id="436907"/>
    <lineage>
        <taxon>Eukaryota</taxon>
        <taxon>Fungi</taxon>
        <taxon>Dikarya</taxon>
        <taxon>Ascomycota</taxon>
        <taxon>Saccharomycotina</taxon>
        <taxon>Saccharomycetes</taxon>
        <taxon>Saccharomycetales</taxon>
        <taxon>Saccharomycetaceae</taxon>
        <taxon>Vanderwaltozyma</taxon>
    </lineage>
</organism>
<protein>
    <recommendedName>
        <fullName evidence="7">Signal recognition particle subunit SRP14</fullName>
    </recommendedName>
    <alternativeName>
        <fullName evidence="7">Signal recognition particle 14 kDa protein</fullName>
    </alternativeName>
</protein>
<dbReference type="Pfam" id="PF02290">
    <property type="entry name" value="SRP14"/>
    <property type="match status" value="1"/>
</dbReference>
<dbReference type="GO" id="GO:0005786">
    <property type="term" value="C:signal recognition particle, endoplasmic reticulum targeting"/>
    <property type="evidence" value="ECO:0007669"/>
    <property type="project" value="UniProtKB-UniRule"/>
</dbReference>
<comment type="function">
    <text evidence="7">Component of the signal recognition particle (SRP) complex, a ribonucleoprotein complex that mediates the cotranslational targeting of secretory and membrane proteins to the endoplasmic reticulum (ER).</text>
</comment>
<keyword evidence="6 7" id="KW-0687">Ribonucleoprotein</keyword>
<comment type="subunit">
    <text evidence="7">Component of a fungal signal recognition particle (SRP) complex that consists of a 7SL RNA molecule (scR1) and at least six protein subunits: SRP72, SRP68, SRP54, SEC65, SRP21 and SRP14.</text>
</comment>
<dbReference type="GeneID" id="5546067"/>
<evidence type="ECO:0000313" key="8">
    <source>
        <dbReference type="EMBL" id="EDO17819.1"/>
    </source>
</evidence>
<keyword evidence="4 7" id="KW-0694">RNA-binding</keyword>
<keyword evidence="5 7" id="KW-0733">Signal recognition particle</keyword>
<dbReference type="PANTHER" id="PTHR12013">
    <property type="entry name" value="SIGNAL RECOGNITION PARTICLE 14 KD PROTEIN"/>
    <property type="match status" value="1"/>
</dbReference>
<evidence type="ECO:0000256" key="1">
    <source>
        <dbReference type="ARBA" id="ARBA00004496"/>
    </source>
</evidence>
<accession>A7TIM7</accession>
<keyword evidence="3 7" id="KW-0963">Cytoplasm</keyword>
<dbReference type="Proteomes" id="UP000000267">
    <property type="component" value="Unassembled WGS sequence"/>
</dbReference>